<evidence type="ECO:0000313" key="11">
    <source>
        <dbReference type="EMBL" id="BAO18825.1"/>
    </source>
</evidence>
<keyword evidence="2" id="KW-0378">Hydrolase</keyword>
<feature type="domain" description="UvrD-like helicase C-terminal" evidence="10">
    <location>
        <begin position="410"/>
        <end position="468"/>
    </location>
</feature>
<dbReference type="InterPro" id="IPR014017">
    <property type="entry name" value="DNA_helicase_UvrD-like_C"/>
</dbReference>
<dbReference type="GO" id="GO:0000724">
    <property type="term" value="P:double-strand break repair via homologous recombination"/>
    <property type="evidence" value="ECO:0007669"/>
    <property type="project" value="TreeGrafter"/>
</dbReference>
<sequence length="642" mass="70963">MSATGEQLKAVLSKVHRLVIRAFAGAGKSYTLRLIAEAHPDEQILLLCYNKAIQLEAAASFPSNVTCKTTHSVAWFPYGERYKQAKKIGNLKPYHLTKAYAKNGMTDVFAKAIIETIENFMHSGEFEFMAGHVPASQSSRFHAVLLEWCRDCVWPAMCDVENRAIPMPEDGYLKLYQLSQPDLSARYDANGARISGYDRILYDEAQDANGATLDIVLSQSIPVAFVGDPYQSIYLFRKAINALDLVQADEVLNLTESRRFGQGIASLATLLLSTYRDEPLPVRTAFPDMDTLYTVDRSRQYTLLGRTNGSLFRQAVSMLGRQRMYFVGGLDRYPFDRLVELWHLMSGRADLVTDQLFRNYPSFARLEKYAQDTDDIEILALIAVVKEFTSRIPDLVARIKDEAVPDYAADEADVKLSTIHRAKGLEFEQVVLLSDFKQMVTDDGELVELRTPELRQELNLYYVAVTRAIRAIELNEQILRVLDTLAIAGDVAAIDILLDVEKGGSLGSPSSLSSEHNRAAESVEITEQAGAAPIAAGQIFAPGVVDTRDVSRNRFLGDHVGHRADVEEGAGIEAAIRDAILVGGELTAAGIAEYIERDHAEVVATIVSMIEAEQLSPKLFAKSPEIAEKLDGAGGESARLFL</sequence>
<comment type="catalytic activity">
    <reaction evidence="8">
        <text>ATP + H2O = ADP + phosphate + H(+)</text>
        <dbReference type="Rhea" id="RHEA:13065"/>
        <dbReference type="ChEBI" id="CHEBI:15377"/>
        <dbReference type="ChEBI" id="CHEBI:15378"/>
        <dbReference type="ChEBI" id="CHEBI:30616"/>
        <dbReference type="ChEBI" id="CHEBI:43474"/>
        <dbReference type="ChEBI" id="CHEBI:456216"/>
        <dbReference type="EC" id="5.6.2.4"/>
    </reaction>
</comment>
<dbReference type="Pfam" id="PF13361">
    <property type="entry name" value="UvrD_C"/>
    <property type="match status" value="1"/>
</dbReference>
<name>V5YML7_9BURK</name>
<dbReference type="GO" id="GO:0043138">
    <property type="term" value="F:3'-5' DNA helicase activity"/>
    <property type="evidence" value="ECO:0007669"/>
    <property type="project" value="UniProtKB-EC"/>
</dbReference>
<dbReference type="InterPro" id="IPR027417">
    <property type="entry name" value="P-loop_NTPase"/>
</dbReference>
<keyword evidence="1" id="KW-0547">Nucleotide-binding</keyword>
<protein>
    <recommendedName>
        <fullName evidence="7">DNA 3'-5' helicase</fullName>
        <ecNumber evidence="7">5.6.2.4</ecNumber>
    </recommendedName>
</protein>
<dbReference type="SUPFAM" id="SSF52540">
    <property type="entry name" value="P-loop containing nucleoside triphosphate hydrolases"/>
    <property type="match status" value="1"/>
</dbReference>
<comment type="catalytic activity">
    <reaction evidence="6">
        <text>Couples ATP hydrolysis with the unwinding of duplex DNA by translocating in the 3'-5' direction.</text>
        <dbReference type="EC" id="5.6.2.4"/>
    </reaction>
</comment>
<evidence type="ECO:0000256" key="2">
    <source>
        <dbReference type="ARBA" id="ARBA00022801"/>
    </source>
</evidence>
<reference evidence="11" key="2">
    <citation type="submission" date="2024-06" db="EMBL/GenBank/DDBJ databases">
        <authorList>
            <person name="Sakai Y."/>
            <person name="Fujii T."/>
        </authorList>
    </citation>
    <scope>NUCLEOTIDE SEQUENCE</scope>
    <source>
        <strain evidence="11">M701</strain>
        <plasmid evidence="11">pM7012</plasmid>
    </source>
</reference>
<keyword evidence="4" id="KW-0067">ATP-binding</keyword>
<evidence type="ECO:0000256" key="3">
    <source>
        <dbReference type="ARBA" id="ARBA00022806"/>
    </source>
</evidence>
<dbReference type="Pfam" id="PF00580">
    <property type="entry name" value="UvrD-helicase"/>
    <property type="match status" value="1"/>
</dbReference>
<dbReference type="EC" id="5.6.2.4" evidence="7"/>
<evidence type="ECO:0000256" key="8">
    <source>
        <dbReference type="ARBA" id="ARBA00048988"/>
    </source>
</evidence>
<evidence type="ECO:0000256" key="1">
    <source>
        <dbReference type="ARBA" id="ARBA00022741"/>
    </source>
</evidence>
<dbReference type="GO" id="GO:0005524">
    <property type="term" value="F:ATP binding"/>
    <property type="evidence" value="ECO:0007669"/>
    <property type="project" value="UniProtKB-KW"/>
</dbReference>
<dbReference type="GO" id="GO:0016887">
    <property type="term" value="F:ATP hydrolysis activity"/>
    <property type="evidence" value="ECO:0007669"/>
    <property type="project" value="RHEA"/>
</dbReference>
<keyword evidence="5" id="KW-0413">Isomerase</keyword>
<evidence type="ECO:0000256" key="5">
    <source>
        <dbReference type="ARBA" id="ARBA00023235"/>
    </source>
</evidence>
<keyword evidence="11" id="KW-0614">Plasmid</keyword>
<dbReference type="PANTHER" id="PTHR11070:SF30">
    <property type="entry name" value="F-BOX DNA HELICASE 1"/>
    <property type="match status" value="1"/>
</dbReference>
<dbReference type="GO" id="GO:0003677">
    <property type="term" value="F:DNA binding"/>
    <property type="evidence" value="ECO:0007669"/>
    <property type="project" value="InterPro"/>
</dbReference>
<evidence type="ECO:0000259" key="10">
    <source>
        <dbReference type="Pfam" id="PF13361"/>
    </source>
</evidence>
<evidence type="ECO:0000259" key="9">
    <source>
        <dbReference type="Pfam" id="PF00580"/>
    </source>
</evidence>
<dbReference type="InterPro" id="IPR014016">
    <property type="entry name" value="UvrD-like_ATP-bd"/>
</dbReference>
<geneLocation type="plasmid" evidence="11">
    <name>pM7012</name>
</geneLocation>
<evidence type="ECO:0000256" key="4">
    <source>
        <dbReference type="ARBA" id="ARBA00022840"/>
    </source>
</evidence>
<dbReference type="PANTHER" id="PTHR11070">
    <property type="entry name" value="UVRD / RECB / PCRA DNA HELICASE FAMILY MEMBER"/>
    <property type="match status" value="1"/>
</dbReference>
<dbReference type="RefSeq" id="WP_023842368.1">
    <property type="nucleotide sequence ID" value="NC_022995.1"/>
</dbReference>
<organism evidence="11">
    <name type="scientific">Burkholderia sp. M701</name>
    <dbReference type="NCBI Taxonomy" id="326454"/>
    <lineage>
        <taxon>Bacteria</taxon>
        <taxon>Pseudomonadati</taxon>
        <taxon>Pseudomonadota</taxon>
        <taxon>Betaproteobacteria</taxon>
        <taxon>Burkholderiales</taxon>
        <taxon>Burkholderiaceae</taxon>
        <taxon>Burkholderia</taxon>
    </lineage>
</organism>
<reference evidence="11" key="1">
    <citation type="journal article" date="2014" name="Microbiology">
        <title>A 2,4-dichlorophenoxyacetic acid degradation plasmid pM7012 discloses distribution of an unclassified megaplasmid group across bacterial species.</title>
        <authorList>
            <person name="Sakai Y."/>
            <person name="Ogawa N."/>
            <person name="Shimomura Y."/>
            <person name="Fujii T."/>
        </authorList>
    </citation>
    <scope>NUCLEOTIDE SEQUENCE</scope>
    <source>
        <strain evidence="11">M701</strain>
    </source>
</reference>
<accession>V5YML7</accession>
<evidence type="ECO:0000256" key="6">
    <source>
        <dbReference type="ARBA" id="ARBA00034617"/>
    </source>
</evidence>
<dbReference type="GO" id="GO:0031297">
    <property type="term" value="P:replication fork processing"/>
    <property type="evidence" value="ECO:0007669"/>
    <property type="project" value="TreeGrafter"/>
</dbReference>
<proteinExistence type="predicted"/>
<dbReference type="AlphaFoldDB" id="V5YML7"/>
<evidence type="ECO:0000256" key="7">
    <source>
        <dbReference type="ARBA" id="ARBA00034808"/>
    </source>
</evidence>
<keyword evidence="3 11" id="KW-0347">Helicase</keyword>
<dbReference type="Gene3D" id="3.40.50.300">
    <property type="entry name" value="P-loop containing nucleotide triphosphate hydrolases"/>
    <property type="match status" value="2"/>
</dbReference>
<feature type="domain" description="UvrD-like helicase ATP-binding" evidence="9">
    <location>
        <begin position="195"/>
        <end position="239"/>
    </location>
</feature>
<dbReference type="InterPro" id="IPR000212">
    <property type="entry name" value="DNA_helicase_UvrD/REP"/>
</dbReference>
<dbReference type="EMBL" id="AB853026">
    <property type="protein sequence ID" value="BAO18825.1"/>
    <property type="molecule type" value="Genomic_DNA"/>
</dbReference>